<reference evidence="3" key="2">
    <citation type="submission" date="2025-09" db="UniProtKB">
        <authorList>
            <consortium name="Ensembl"/>
        </authorList>
    </citation>
    <scope>IDENTIFICATION</scope>
</reference>
<dbReference type="PANTHER" id="PTHR46320">
    <property type="entry name" value="GLYCEROPHOSPHODIESTER PHOSPHODIESTERASE 1"/>
    <property type="match status" value="1"/>
</dbReference>
<name>A0A673J035_9TELE</name>
<gene>
    <name evidence="3" type="primary">LOC107742094</name>
</gene>
<dbReference type="PANTHER" id="PTHR46320:SF1">
    <property type="entry name" value="GLYCEROPHOSPHODIESTER PHOSPHODIESTERASE 1"/>
    <property type="match status" value="1"/>
</dbReference>
<comment type="similarity">
    <text evidence="1">Belongs to the glycerophosphoryl diester phosphodiesterase family.</text>
</comment>
<proteinExistence type="inferred from homology"/>
<dbReference type="GO" id="GO:0070291">
    <property type="term" value="P:N-acylethanolamine metabolic process"/>
    <property type="evidence" value="ECO:0007669"/>
    <property type="project" value="TreeGrafter"/>
</dbReference>
<organism evidence="3 4">
    <name type="scientific">Sinocyclocheilus rhinocerous</name>
    <dbReference type="NCBI Taxonomy" id="307959"/>
    <lineage>
        <taxon>Eukaryota</taxon>
        <taxon>Metazoa</taxon>
        <taxon>Chordata</taxon>
        <taxon>Craniata</taxon>
        <taxon>Vertebrata</taxon>
        <taxon>Euteleostomi</taxon>
        <taxon>Actinopterygii</taxon>
        <taxon>Neopterygii</taxon>
        <taxon>Teleostei</taxon>
        <taxon>Ostariophysi</taxon>
        <taxon>Cypriniformes</taxon>
        <taxon>Cyprinidae</taxon>
        <taxon>Cyprininae</taxon>
        <taxon>Sinocyclocheilus</taxon>
    </lineage>
</organism>
<feature type="domain" description="GP-PDE" evidence="2">
    <location>
        <begin position="67"/>
        <end position="309"/>
    </location>
</feature>
<evidence type="ECO:0000259" key="2">
    <source>
        <dbReference type="PROSITE" id="PS51704"/>
    </source>
</evidence>
<evidence type="ECO:0000256" key="1">
    <source>
        <dbReference type="ARBA" id="ARBA00007277"/>
    </source>
</evidence>
<dbReference type="InterPro" id="IPR017946">
    <property type="entry name" value="PLC-like_Pdiesterase_TIM-brl"/>
</dbReference>
<dbReference type="Gene3D" id="3.20.20.190">
    <property type="entry name" value="Phosphatidylinositol (PI) phosphodiesterase"/>
    <property type="match status" value="2"/>
</dbReference>
<protein>
    <submittedName>
        <fullName evidence="3">Glycerophosphodiester phosphodiesterase 1-like</fullName>
    </submittedName>
</protein>
<sequence length="309" mass="34591">MLHLGDELTLFSVVFIVVLLGTRSSVWPTVLTASLYLFMVMFRFPQVPSSRARRVLRPGSRVSSGGVSAVAHRGGGHDAPENTIAAIRAASENGATGVELDLEFTADGVPILMHDDTVDRTTNGSGPLSKLLFSELRKLDAAAKHRFKILMLSCICCPQVAAALKELFQKYPVLYNTSIVCSFEPKVIYRMRQADPNVVTSLTHRPWSLSRFGDGTPRFSSAWKHHWMQVLDVLLDWAHHHLLWNLCGVSAFLVQKNFISPDCVQYWAARGVEVVGWTVNTAVEKQYYQQLLKINYITDSLVEDCEPHY</sequence>
<dbReference type="Ensembl" id="ENSSRHT00000044661.1">
    <property type="protein sequence ID" value="ENSSRHP00000043438.1"/>
    <property type="gene ID" value="ENSSRHG00000021995.1"/>
</dbReference>
<dbReference type="GO" id="GO:0006644">
    <property type="term" value="P:phospholipid metabolic process"/>
    <property type="evidence" value="ECO:0007669"/>
    <property type="project" value="TreeGrafter"/>
</dbReference>
<evidence type="ECO:0000313" key="3">
    <source>
        <dbReference type="Ensembl" id="ENSSRHP00000043438.1"/>
    </source>
</evidence>
<dbReference type="GO" id="GO:0008889">
    <property type="term" value="F:glycerophosphodiester phosphodiesterase activity"/>
    <property type="evidence" value="ECO:0007669"/>
    <property type="project" value="TreeGrafter"/>
</dbReference>
<dbReference type="PROSITE" id="PS51704">
    <property type="entry name" value="GP_PDE"/>
    <property type="match status" value="1"/>
</dbReference>
<dbReference type="SUPFAM" id="SSF51695">
    <property type="entry name" value="PLC-like phosphodiesterases"/>
    <property type="match status" value="1"/>
</dbReference>
<dbReference type="InterPro" id="IPR030395">
    <property type="entry name" value="GP_PDE_dom"/>
</dbReference>
<dbReference type="Pfam" id="PF03009">
    <property type="entry name" value="GDPD"/>
    <property type="match status" value="1"/>
</dbReference>
<evidence type="ECO:0000313" key="4">
    <source>
        <dbReference type="Proteomes" id="UP000472270"/>
    </source>
</evidence>
<dbReference type="GO" id="GO:0005886">
    <property type="term" value="C:plasma membrane"/>
    <property type="evidence" value="ECO:0007669"/>
    <property type="project" value="TreeGrafter"/>
</dbReference>
<dbReference type="GO" id="GO:0006580">
    <property type="term" value="P:ethanolamine metabolic process"/>
    <property type="evidence" value="ECO:0007669"/>
    <property type="project" value="TreeGrafter"/>
</dbReference>
<dbReference type="Proteomes" id="UP000472270">
    <property type="component" value="Unassembled WGS sequence"/>
</dbReference>
<reference evidence="3" key="1">
    <citation type="submission" date="2025-08" db="UniProtKB">
        <authorList>
            <consortium name="Ensembl"/>
        </authorList>
    </citation>
    <scope>IDENTIFICATION</scope>
</reference>
<dbReference type="CDD" id="cd08573">
    <property type="entry name" value="GDPD_GDE1"/>
    <property type="match status" value="1"/>
</dbReference>
<keyword evidence="4" id="KW-1185">Reference proteome</keyword>
<accession>A0A673J035</accession>
<dbReference type="AlphaFoldDB" id="A0A673J035"/>